<feature type="transmembrane region" description="Helical" evidence="4">
    <location>
        <begin position="318"/>
        <end position="337"/>
    </location>
</feature>
<feature type="transmembrane region" description="Helical" evidence="4">
    <location>
        <begin position="20"/>
        <end position="41"/>
    </location>
</feature>
<keyword evidence="4" id="KW-1133">Transmembrane helix</keyword>
<keyword evidence="4" id="KW-0812">Transmembrane</keyword>
<name>A0ABT1TSY2_9GAMM</name>
<dbReference type="PANTHER" id="PTHR44227:SF3">
    <property type="entry name" value="PROTEIN O-MANNOSYL-TRANSFERASE TMTC4"/>
    <property type="match status" value="1"/>
</dbReference>
<evidence type="ECO:0008006" key="7">
    <source>
        <dbReference type="Google" id="ProtNLM"/>
    </source>
</evidence>
<dbReference type="InterPro" id="IPR011990">
    <property type="entry name" value="TPR-like_helical_dom_sf"/>
</dbReference>
<comment type="caution">
    <text evidence="5">The sequence shown here is derived from an EMBL/GenBank/DDBJ whole genome shotgun (WGS) entry which is preliminary data.</text>
</comment>
<keyword evidence="4" id="KW-0472">Membrane</keyword>
<evidence type="ECO:0000256" key="1">
    <source>
        <dbReference type="ARBA" id="ARBA00022737"/>
    </source>
</evidence>
<evidence type="ECO:0000313" key="6">
    <source>
        <dbReference type="Proteomes" id="UP001524570"/>
    </source>
</evidence>
<feature type="repeat" description="TPR" evidence="3">
    <location>
        <begin position="584"/>
        <end position="617"/>
    </location>
</feature>
<reference evidence="5 6" key="1">
    <citation type="submission" date="2022-07" db="EMBL/GenBank/DDBJ databases">
        <title>Methylomonas rivi sp. nov., Methylomonas rosea sp. nov., Methylomonas aureus sp. nov. and Methylomonas subterranea sp. nov., four novel methanotrophs isolated from a freshwater creek and the deep terrestrial subsurface.</title>
        <authorList>
            <person name="Abin C."/>
            <person name="Sankaranarayanan K."/>
            <person name="Garner C."/>
            <person name="Sindelar R."/>
            <person name="Kotary K."/>
            <person name="Garner R."/>
            <person name="Barclay S."/>
            <person name="Lawson P."/>
            <person name="Krumholz L."/>
        </authorList>
    </citation>
    <scope>NUCLEOTIDE SEQUENCE [LARGE SCALE GENOMIC DNA]</scope>
    <source>
        <strain evidence="5 6">WSC-7</strain>
    </source>
</reference>
<evidence type="ECO:0000313" key="5">
    <source>
        <dbReference type="EMBL" id="MCQ8117683.1"/>
    </source>
</evidence>
<dbReference type="SUPFAM" id="SSF48452">
    <property type="entry name" value="TPR-like"/>
    <property type="match status" value="1"/>
</dbReference>
<dbReference type="Gene3D" id="1.25.40.10">
    <property type="entry name" value="Tetratricopeptide repeat domain"/>
    <property type="match status" value="1"/>
</dbReference>
<feature type="transmembrane region" description="Helical" evidence="4">
    <location>
        <begin position="344"/>
        <end position="367"/>
    </location>
</feature>
<accession>A0ABT1TSY2</accession>
<feature type="transmembrane region" description="Helical" evidence="4">
    <location>
        <begin position="188"/>
        <end position="204"/>
    </location>
</feature>
<protein>
    <recommendedName>
        <fullName evidence="7">Tetratricopeptide repeat protein</fullName>
    </recommendedName>
</protein>
<organism evidence="5 6">
    <name type="scientific">Methylomonas rosea</name>
    <dbReference type="NCBI Taxonomy" id="2952227"/>
    <lineage>
        <taxon>Bacteria</taxon>
        <taxon>Pseudomonadati</taxon>
        <taxon>Pseudomonadota</taxon>
        <taxon>Gammaproteobacteria</taxon>
        <taxon>Methylococcales</taxon>
        <taxon>Methylococcaceae</taxon>
        <taxon>Methylomonas</taxon>
    </lineage>
</organism>
<feature type="transmembrane region" description="Helical" evidence="4">
    <location>
        <begin position="239"/>
        <end position="257"/>
    </location>
</feature>
<gene>
    <name evidence="5" type="ORF">NP589_09615</name>
</gene>
<feature type="transmembrane region" description="Helical" evidence="4">
    <location>
        <begin position="210"/>
        <end position="227"/>
    </location>
</feature>
<keyword evidence="1" id="KW-0677">Repeat</keyword>
<dbReference type="EMBL" id="JANIBL010000024">
    <property type="protein sequence ID" value="MCQ8117683.1"/>
    <property type="molecule type" value="Genomic_DNA"/>
</dbReference>
<proteinExistence type="predicted"/>
<feature type="transmembrane region" description="Helical" evidence="4">
    <location>
        <begin position="373"/>
        <end position="391"/>
    </location>
</feature>
<evidence type="ECO:0000256" key="3">
    <source>
        <dbReference type="PROSITE-ProRule" id="PRU00339"/>
    </source>
</evidence>
<feature type="transmembrane region" description="Helical" evidence="4">
    <location>
        <begin position="135"/>
        <end position="154"/>
    </location>
</feature>
<dbReference type="PANTHER" id="PTHR44227">
    <property type="match status" value="1"/>
</dbReference>
<evidence type="ECO:0000256" key="2">
    <source>
        <dbReference type="ARBA" id="ARBA00022803"/>
    </source>
</evidence>
<feature type="transmembrane region" description="Helical" evidence="4">
    <location>
        <begin position="398"/>
        <end position="416"/>
    </location>
</feature>
<dbReference type="Proteomes" id="UP001524570">
    <property type="component" value="Unassembled WGS sequence"/>
</dbReference>
<evidence type="ECO:0000256" key="4">
    <source>
        <dbReference type="SAM" id="Phobius"/>
    </source>
</evidence>
<sequence>MMISAGPFDRKIWQSDWVKLIAISLLIILVYLPGRMGPFIADDYPNILQNKGVLLTHLNLSELISTWSSNASGVFKRPLANVSFALNFYFAGQYFDPIAFKLTNVAIHVVNSILVFFLSRLLFTATAQNYPAQKLALLSALIWGLHPLQLTSVLYVVQRMNSLSCFFMLTGFLIFLKGRLQLEKPFSIVLMLVGCLAGTGLGVLAKENALLLPLLMFVSEVTLLPSIPNDAFRVRVQVFYALAVVLPVFAAMVYLVSHPEYVLGGYATRNFTFIERVMTQSRVLFYYLSLLFYPDNTQLSFDHDDFSLSKGLFQPINTLYSVIGISCLLALSVFNCLRKKTPFLTFGILWFLIGQSMESSIFALELIYEHRNYLPSIGLVIATVALTYNIFSKLISEQLLNLLFAVVVFSLGLATFTRASIWSSLDALSYFEVRNHPTSIRANSLYAHSLEVKLGPNPESYRYYLLAAQGNELEVATLVQVYTELNKLLYFHDAKNDQPGIAMPKRYDDSLVLDSRYMQALKSLVHQEVVARIANKAYSVRTLVTLRLMTSCLLNAEYQCKNISGDVMEWVDAALAQPDFSDRLVLYIIKAKIYFFQGHIEEAFANVDKAIALAPDRMYFYSEKADLFIHLKQYDKAEQVIKTAEARGVANGFDKQEFGTLRQNIAVLSR</sequence>
<feature type="transmembrane region" description="Helical" evidence="4">
    <location>
        <begin position="105"/>
        <end position="123"/>
    </location>
</feature>
<keyword evidence="2 3" id="KW-0802">TPR repeat</keyword>
<dbReference type="PROSITE" id="PS50005">
    <property type="entry name" value="TPR"/>
    <property type="match status" value="1"/>
</dbReference>
<keyword evidence="6" id="KW-1185">Reference proteome</keyword>
<dbReference type="InterPro" id="IPR019734">
    <property type="entry name" value="TPR_rpt"/>
</dbReference>
<dbReference type="RefSeq" id="WP_256606784.1">
    <property type="nucleotide sequence ID" value="NZ_JANIBL010000024.1"/>
</dbReference>
<feature type="transmembrane region" description="Helical" evidence="4">
    <location>
        <begin position="160"/>
        <end position="176"/>
    </location>
</feature>
<dbReference type="InterPro" id="IPR052346">
    <property type="entry name" value="O-mannosyl-transferase_TMTC"/>
</dbReference>